<evidence type="ECO:0000313" key="13">
    <source>
        <dbReference type="Proteomes" id="UP001201163"/>
    </source>
</evidence>
<dbReference type="SUPFAM" id="SSF53335">
    <property type="entry name" value="S-adenosyl-L-methionine-dependent methyltransferases"/>
    <property type="match status" value="1"/>
</dbReference>
<dbReference type="GO" id="GO:0003886">
    <property type="term" value="F:DNA (cytosine-5-)-methyltransferase activity"/>
    <property type="evidence" value="ECO:0007669"/>
    <property type="project" value="UniProtKB-EC"/>
</dbReference>
<comment type="similarity">
    <text evidence="7 8">Belongs to the class I-like SAM-binding methyltransferase superfamily. C5-methyltransferase family.</text>
</comment>
<keyword evidence="4 7" id="KW-0949">S-adenosyl-L-methionine</keyword>
<dbReference type="Gene3D" id="3.90.120.10">
    <property type="entry name" value="DNA Methylase, subunit A, domain 2"/>
    <property type="match status" value="1"/>
</dbReference>
<comment type="catalytic activity">
    <reaction evidence="9">
        <text>a 2'-deoxycytidine in DNA + S-adenosyl-L-methionine = a 5-methyl-2'-deoxycytidine in DNA + S-adenosyl-L-homocysteine + H(+)</text>
        <dbReference type="Rhea" id="RHEA:13681"/>
        <dbReference type="Rhea" id="RHEA-COMP:11369"/>
        <dbReference type="Rhea" id="RHEA-COMP:11370"/>
        <dbReference type="ChEBI" id="CHEBI:15378"/>
        <dbReference type="ChEBI" id="CHEBI:57856"/>
        <dbReference type="ChEBI" id="CHEBI:59789"/>
        <dbReference type="ChEBI" id="CHEBI:85452"/>
        <dbReference type="ChEBI" id="CHEBI:85454"/>
        <dbReference type="EC" id="2.1.1.37"/>
    </reaction>
</comment>
<dbReference type="AlphaFoldDB" id="A0AAD4QHS9"/>
<dbReference type="InterPro" id="IPR029063">
    <property type="entry name" value="SAM-dependent_MTases_sf"/>
</dbReference>
<evidence type="ECO:0000256" key="7">
    <source>
        <dbReference type="PROSITE-ProRule" id="PRU01016"/>
    </source>
</evidence>
<protein>
    <recommendedName>
        <fullName evidence="9">Cytosine-specific methyltransferase</fullName>
        <ecNumber evidence="9">2.1.1.37</ecNumber>
    </recommendedName>
</protein>
<evidence type="ECO:0000256" key="1">
    <source>
        <dbReference type="ARBA" id="ARBA00004123"/>
    </source>
</evidence>
<feature type="active site" evidence="7">
    <location>
        <position position="591"/>
    </location>
</feature>
<dbReference type="Gene3D" id="2.30.30.490">
    <property type="match status" value="2"/>
</dbReference>
<dbReference type="GO" id="GO:0005634">
    <property type="term" value="C:nucleus"/>
    <property type="evidence" value="ECO:0007669"/>
    <property type="project" value="UniProtKB-SubCell"/>
</dbReference>
<feature type="region of interest" description="Disordered" evidence="10">
    <location>
        <begin position="869"/>
        <end position="889"/>
    </location>
</feature>
<dbReference type="PROSITE" id="PS00095">
    <property type="entry name" value="C5_MTASE_2"/>
    <property type="match status" value="1"/>
</dbReference>
<evidence type="ECO:0000259" key="11">
    <source>
        <dbReference type="PROSITE" id="PS51038"/>
    </source>
</evidence>
<feature type="domain" description="BAH" evidence="11">
    <location>
        <begin position="336"/>
        <end position="456"/>
    </location>
</feature>
<evidence type="ECO:0000256" key="4">
    <source>
        <dbReference type="ARBA" id="ARBA00022691"/>
    </source>
</evidence>
<keyword evidence="2 7" id="KW-0489">Methyltransferase</keyword>
<dbReference type="InterPro" id="IPR043151">
    <property type="entry name" value="BAH_sf"/>
</dbReference>
<comment type="subcellular location">
    <subcellularLocation>
        <location evidence="1">Nucleus</location>
    </subcellularLocation>
</comment>
<dbReference type="PANTHER" id="PTHR10629:SF52">
    <property type="entry name" value="DNA (CYTOSINE-5)-METHYLTRANSFERASE 1"/>
    <property type="match status" value="1"/>
</dbReference>
<gene>
    <name evidence="12" type="ORF">EDB92DRAFT_1824150</name>
</gene>
<evidence type="ECO:0000256" key="2">
    <source>
        <dbReference type="ARBA" id="ARBA00022603"/>
    </source>
</evidence>
<evidence type="ECO:0000256" key="9">
    <source>
        <dbReference type="RuleBase" id="RU000417"/>
    </source>
</evidence>
<dbReference type="GO" id="GO:0032259">
    <property type="term" value="P:methylation"/>
    <property type="evidence" value="ECO:0007669"/>
    <property type="project" value="UniProtKB-KW"/>
</dbReference>
<dbReference type="PROSITE" id="PS00094">
    <property type="entry name" value="C5_MTASE_1"/>
    <property type="match status" value="1"/>
</dbReference>
<dbReference type="NCBIfam" id="TIGR00675">
    <property type="entry name" value="dcm"/>
    <property type="match status" value="1"/>
</dbReference>
<dbReference type="SMART" id="SM00439">
    <property type="entry name" value="BAH"/>
    <property type="match status" value="1"/>
</dbReference>
<evidence type="ECO:0000256" key="5">
    <source>
        <dbReference type="ARBA" id="ARBA00023125"/>
    </source>
</evidence>
<dbReference type="PRINTS" id="PR00105">
    <property type="entry name" value="C5METTRFRASE"/>
</dbReference>
<evidence type="ECO:0000256" key="6">
    <source>
        <dbReference type="ARBA" id="ARBA00023242"/>
    </source>
</evidence>
<proteinExistence type="inferred from homology"/>
<dbReference type="InterPro" id="IPR050390">
    <property type="entry name" value="C5-Methyltransferase"/>
</dbReference>
<dbReference type="InterPro" id="IPR001025">
    <property type="entry name" value="BAH_dom"/>
</dbReference>
<dbReference type="PROSITE" id="PS51038">
    <property type="entry name" value="BAH"/>
    <property type="match status" value="2"/>
</dbReference>
<accession>A0AAD4QHS9</accession>
<dbReference type="GO" id="GO:0003682">
    <property type="term" value="F:chromatin binding"/>
    <property type="evidence" value="ECO:0007669"/>
    <property type="project" value="InterPro"/>
</dbReference>
<keyword evidence="6" id="KW-0539">Nucleus</keyword>
<dbReference type="EC" id="2.1.1.37" evidence="9"/>
<dbReference type="Pfam" id="PF00145">
    <property type="entry name" value="DNA_methylase"/>
    <property type="match status" value="2"/>
</dbReference>
<dbReference type="InterPro" id="IPR001525">
    <property type="entry name" value="C5_MeTfrase"/>
</dbReference>
<sequence length="991" mass="110743">MSRLPRFEPIVLITSAPPGSHGRDKRKEPASVQATLTRGSGKKMRLGLRPGLELGSGIPSAKVEVLLPPLGSWKNRLLGRSEKDSELHSTLKLSAHAQQTVVTPRVYDLSVIMFQQKFRVMKPIKQGVLKSYSHCLNFSEIHGVSLTMKWIGVPSVYSAIRIGRTVYQPGDVVIVLPGEDPHRTRQKNSHAPSSQSINPLAENWFIRICYLFERKGQQFLHGQWLAHGSKTLLQEAAHSNGLFLMNSCDNIPLASIIQKCNLHWLAPDEKEPPEDSFNRFFCSGLIWDEDLGAFIEAAQTPPLVSPGTCAICDSQAAQKEIQIPALTFGSFSYLGANFHELDFIYALHEQDEDAPYIIGQVLSFTSGHADQVPQVQIRQLEHYDDLLGPECRKKDEQRLYFTLKTESIPIKNIVGKCYVQHPSAIQDLGLWLCHEDHFYVQDCSVKPPFIKVEDCNDLRVMDLASHSYCVDCYEKHMEGISEQKLFVQSHQPLQALELFSGAGGLSIGLEDSGFIKTRWAIEYAPSAARTFWYNKKHANVYNQDCNILLEHAIETDNGKKLAPLQSLDNGQPLPPLPKPGEVDLICGGPPCQGFSHANRHPRPDDPRNSLVCNMLSFTEFYKPKFFLLENVLGLLDHKLQVKKPGRREGDVVANGIIKFILRALTSLGYQVRFNVLQAGVYGSPQNRRRIIIWGARRGIPLPDFPIPTHYFETTQWNVQLDTGLRLEPVTRDPERPHRGAPLRAVTVDDAISDLPKFDWKNPHVVIKATWDEKAGAKRRAAVGIPAFEAASGQCDIDEDPFPGYPDGVSYASAPRTRYQARAREGIAEDADVELHYTARYSETVVERVCNVAIKPGADGRSLPRELQVKKPDGAEKTSSRDTRYSRVDGSGHFRTAMTTVTPNSQGSTVIHPSQKRVLTVRECARAQGFPDTWKFLSVSERPSTIVRDQLRQIGNAVPVPLSRALGRALGKALIKMWEAEDKARESGSPEL</sequence>
<evidence type="ECO:0000313" key="12">
    <source>
        <dbReference type="EMBL" id="KAH9001003.1"/>
    </source>
</evidence>
<keyword evidence="3 7" id="KW-0808">Transferase</keyword>
<feature type="region of interest" description="Disordered" evidence="10">
    <location>
        <begin position="13"/>
        <end position="32"/>
    </location>
</feature>
<keyword evidence="5" id="KW-0238">DNA-binding</keyword>
<dbReference type="Pfam" id="PF01426">
    <property type="entry name" value="BAH"/>
    <property type="match status" value="1"/>
</dbReference>
<keyword evidence="13" id="KW-1185">Reference proteome</keyword>
<dbReference type="GO" id="GO:0044027">
    <property type="term" value="P:negative regulation of gene expression via chromosomal CpG island methylation"/>
    <property type="evidence" value="ECO:0007669"/>
    <property type="project" value="TreeGrafter"/>
</dbReference>
<dbReference type="PANTHER" id="PTHR10629">
    <property type="entry name" value="CYTOSINE-SPECIFIC METHYLTRANSFERASE"/>
    <property type="match status" value="1"/>
</dbReference>
<evidence type="ECO:0000256" key="8">
    <source>
        <dbReference type="RuleBase" id="RU000416"/>
    </source>
</evidence>
<dbReference type="EMBL" id="JAKELL010000001">
    <property type="protein sequence ID" value="KAH9001003.1"/>
    <property type="molecule type" value="Genomic_DNA"/>
</dbReference>
<dbReference type="GO" id="GO:0003677">
    <property type="term" value="F:DNA binding"/>
    <property type="evidence" value="ECO:0007669"/>
    <property type="project" value="UniProtKB-KW"/>
</dbReference>
<name>A0AAD4QHS9_9AGAM</name>
<feature type="domain" description="BAH" evidence="11">
    <location>
        <begin position="165"/>
        <end position="298"/>
    </location>
</feature>
<evidence type="ECO:0000256" key="3">
    <source>
        <dbReference type="ARBA" id="ARBA00022679"/>
    </source>
</evidence>
<evidence type="ECO:0000256" key="10">
    <source>
        <dbReference type="SAM" id="MobiDB-lite"/>
    </source>
</evidence>
<dbReference type="Gene3D" id="3.40.50.150">
    <property type="entry name" value="Vaccinia Virus protein VP39"/>
    <property type="match status" value="1"/>
</dbReference>
<reference evidence="12" key="1">
    <citation type="submission" date="2022-01" db="EMBL/GenBank/DDBJ databases">
        <title>Comparative genomics reveals a dynamic genome evolution in the ectomycorrhizal milk-cap (Lactarius) mushrooms.</title>
        <authorList>
            <consortium name="DOE Joint Genome Institute"/>
            <person name="Lebreton A."/>
            <person name="Tang N."/>
            <person name="Kuo A."/>
            <person name="LaButti K."/>
            <person name="Drula E."/>
            <person name="Barry K."/>
            <person name="Clum A."/>
            <person name="Lipzen A."/>
            <person name="Mousain D."/>
            <person name="Ng V."/>
            <person name="Wang R."/>
            <person name="Wang X."/>
            <person name="Dai Y."/>
            <person name="Henrissat B."/>
            <person name="Grigoriev I.V."/>
            <person name="Guerin-Laguette A."/>
            <person name="Yu F."/>
            <person name="Martin F.M."/>
        </authorList>
    </citation>
    <scope>NUCLEOTIDE SEQUENCE</scope>
    <source>
        <strain evidence="12">QP</strain>
    </source>
</reference>
<dbReference type="Proteomes" id="UP001201163">
    <property type="component" value="Unassembled WGS sequence"/>
</dbReference>
<dbReference type="InterPro" id="IPR018117">
    <property type="entry name" value="C5_DNA_meth_AS"/>
</dbReference>
<dbReference type="PROSITE" id="PS51679">
    <property type="entry name" value="SAM_MT_C5"/>
    <property type="match status" value="1"/>
</dbReference>
<organism evidence="12 13">
    <name type="scientific">Lactarius akahatsu</name>
    <dbReference type="NCBI Taxonomy" id="416441"/>
    <lineage>
        <taxon>Eukaryota</taxon>
        <taxon>Fungi</taxon>
        <taxon>Dikarya</taxon>
        <taxon>Basidiomycota</taxon>
        <taxon>Agaricomycotina</taxon>
        <taxon>Agaricomycetes</taxon>
        <taxon>Russulales</taxon>
        <taxon>Russulaceae</taxon>
        <taxon>Lactarius</taxon>
    </lineage>
</organism>
<dbReference type="InterPro" id="IPR031303">
    <property type="entry name" value="C5_meth_CS"/>
</dbReference>
<comment type="caution">
    <text evidence="12">The sequence shown here is derived from an EMBL/GenBank/DDBJ whole genome shotgun (WGS) entry which is preliminary data.</text>
</comment>